<dbReference type="GeneID" id="33360378"/>
<dbReference type="InterPro" id="IPR014710">
    <property type="entry name" value="RmlC-like_jellyroll"/>
</dbReference>
<keyword evidence="1" id="KW-0150">Chloroplast</keyword>
<gene>
    <name evidence="1" type="primary">ntcA</name>
</gene>
<organism evidence="1">
    <name type="scientific">Sonderella linearis</name>
    <dbReference type="NCBI Taxonomy" id="110477"/>
    <lineage>
        <taxon>Eukaryota</taxon>
        <taxon>Rhodophyta</taxon>
        <taxon>Florideophyceae</taxon>
        <taxon>Rhodymeniophycidae</taxon>
        <taxon>Ceramiales</taxon>
        <taxon>Rhodomelaceae</taxon>
        <taxon>Sonderella</taxon>
    </lineage>
</organism>
<geneLocation type="chloroplast" evidence="1"/>
<dbReference type="SUPFAM" id="SSF46785">
    <property type="entry name" value="Winged helix' DNA-binding domain"/>
    <property type="match status" value="1"/>
</dbReference>
<dbReference type="SUPFAM" id="SSF51206">
    <property type="entry name" value="cAMP-binding domain-like"/>
    <property type="match status" value="1"/>
</dbReference>
<evidence type="ECO:0000313" key="1">
    <source>
        <dbReference type="EMBL" id="ARW67122.1"/>
    </source>
</evidence>
<dbReference type="InterPro" id="IPR018490">
    <property type="entry name" value="cNMP-bd_dom_sf"/>
</dbReference>
<protein>
    <submittedName>
        <fullName evidence="1">Global nitrogen transcriptional regulator</fullName>
    </submittedName>
</protein>
<dbReference type="EMBL" id="MF101445">
    <property type="protein sequence ID" value="ARW67122.1"/>
    <property type="molecule type" value="Genomic_DNA"/>
</dbReference>
<dbReference type="Gene3D" id="2.60.120.10">
    <property type="entry name" value="Jelly Rolls"/>
    <property type="match status" value="1"/>
</dbReference>
<dbReference type="InterPro" id="IPR036388">
    <property type="entry name" value="WH-like_DNA-bd_sf"/>
</dbReference>
<dbReference type="RefSeq" id="YP_009397936.1">
    <property type="nucleotide sequence ID" value="NC_035289.1"/>
</dbReference>
<dbReference type="AlphaFoldDB" id="A0A1Z1MMP6"/>
<sequence length="213" mass="25548">MKWINFFVNQNIPHYIYKLNKNDIIIINRINSYTEKSIIILYGSLYIINTFTNQEELPLTILNKNNIFDINNLNTNYRSYYQLIALEKTYIISFQFNHIKNIKEMDKYHLINIINSYQKTINKYETMNKILSHKYIKNRLIQLILFLFLEFGNIHGKQIYIPFKISQKNLAIITGTNKTTINKVMKYISKTLFINYAIKNTIHINDIYKININ</sequence>
<dbReference type="Gene3D" id="1.10.10.10">
    <property type="entry name" value="Winged helix-like DNA-binding domain superfamily/Winged helix DNA-binding domain"/>
    <property type="match status" value="1"/>
</dbReference>
<proteinExistence type="predicted"/>
<keyword evidence="1" id="KW-0934">Plastid</keyword>
<reference evidence="1" key="1">
    <citation type="journal article" date="2017" name="J. Phycol.">
        <title>Analysis of chloroplast genomes and a supermatrix inform reclassification of the Rhodomelaceae (Rhodophyta).</title>
        <authorList>
            <person name="Diaz-Tapia P."/>
            <person name="Maggs C.A."/>
            <person name="West J.A."/>
            <person name="Verbruggen H."/>
        </authorList>
    </citation>
    <scope>NUCLEOTIDE SEQUENCE</scope>
    <source>
        <strain evidence="1">PD1151</strain>
    </source>
</reference>
<name>A0A1Z1MMP6_9FLOR</name>
<dbReference type="InterPro" id="IPR036390">
    <property type="entry name" value="WH_DNA-bd_sf"/>
</dbReference>
<accession>A0A1Z1MMP6</accession>